<proteinExistence type="predicted"/>
<keyword evidence="2" id="KW-1185">Reference proteome</keyword>
<organism evidence="1 2">
    <name type="scientific">Clostridium tyrobutyricum DIVETGP</name>
    <dbReference type="NCBI Taxonomy" id="1408889"/>
    <lineage>
        <taxon>Bacteria</taxon>
        <taxon>Bacillati</taxon>
        <taxon>Bacillota</taxon>
        <taxon>Clostridia</taxon>
        <taxon>Eubacteriales</taxon>
        <taxon>Clostridiaceae</taxon>
        <taxon>Clostridium</taxon>
    </lineage>
</organism>
<sequence length="38" mass="4660">MKVSKECFEPTLEFCNIKLQRQSCRYDLREYILKLGIY</sequence>
<protein>
    <submittedName>
        <fullName evidence="1">Uncharacterized protein</fullName>
    </submittedName>
</protein>
<dbReference type="AlphaFoldDB" id="W6NJ14"/>
<dbReference type="EMBL" id="CBXI010000038">
    <property type="protein sequence ID" value="CDL92017.1"/>
    <property type="molecule type" value="Genomic_DNA"/>
</dbReference>
<comment type="caution">
    <text evidence="1">The sequence shown here is derived from an EMBL/GenBank/DDBJ whole genome shotgun (WGS) entry which is preliminary data.</text>
</comment>
<evidence type="ECO:0000313" key="2">
    <source>
        <dbReference type="Proteomes" id="UP000019482"/>
    </source>
</evidence>
<gene>
    <name evidence="1" type="ORF">CTDIVETGP_2087</name>
</gene>
<dbReference type="Proteomes" id="UP000019482">
    <property type="component" value="Unassembled WGS sequence"/>
</dbReference>
<reference evidence="1 2" key="1">
    <citation type="journal article" date="2015" name="Genome Announc.">
        <title>Draft Genome Sequence of Clostridium tyrobutyricum Strain DIVETGP, Isolated from Cow's Milk for Grana Padano Production.</title>
        <authorList>
            <person name="Soggiu A."/>
            <person name="Piras C."/>
            <person name="Gaiarsa S."/>
            <person name="Sassera D."/>
            <person name="Roncada P."/>
            <person name="Bendixen E."/>
            <person name="Brasca M."/>
            <person name="Bonizzi L."/>
        </authorList>
    </citation>
    <scope>NUCLEOTIDE SEQUENCE [LARGE SCALE GENOMIC DNA]</scope>
    <source>
        <strain evidence="1 2">DIVETGP</strain>
    </source>
</reference>
<name>W6NJ14_CLOTY</name>
<accession>W6NJ14</accession>
<evidence type="ECO:0000313" key="1">
    <source>
        <dbReference type="EMBL" id="CDL92017.1"/>
    </source>
</evidence>